<evidence type="ECO:0000259" key="7">
    <source>
        <dbReference type="PROSITE" id="PS50262"/>
    </source>
</evidence>
<feature type="domain" description="G-protein coupled receptors family 1 profile" evidence="7">
    <location>
        <begin position="11"/>
        <end position="303"/>
    </location>
</feature>
<feature type="region of interest" description="Disordered" evidence="5">
    <location>
        <begin position="325"/>
        <end position="380"/>
    </location>
</feature>
<dbReference type="InterPro" id="IPR053071">
    <property type="entry name" value="GPCR1-related_rcpt"/>
</dbReference>
<proteinExistence type="predicted"/>
<dbReference type="SUPFAM" id="SSF81321">
    <property type="entry name" value="Family A G protein-coupled receptor-like"/>
    <property type="match status" value="1"/>
</dbReference>
<evidence type="ECO:0000256" key="5">
    <source>
        <dbReference type="SAM" id="MobiDB-lite"/>
    </source>
</evidence>
<dbReference type="CDD" id="cd14978">
    <property type="entry name" value="7tmA_FMRFamide_R-like"/>
    <property type="match status" value="1"/>
</dbReference>
<feature type="transmembrane region" description="Helical" evidence="6">
    <location>
        <begin position="242"/>
        <end position="266"/>
    </location>
</feature>
<dbReference type="OMA" id="CEVNDEH"/>
<keyword evidence="4 6" id="KW-0472">Membrane</keyword>
<feature type="transmembrane region" description="Helical" evidence="6">
    <location>
        <begin position="87"/>
        <end position="105"/>
    </location>
</feature>
<feature type="transmembrane region" description="Helical" evidence="6">
    <location>
        <begin position="286"/>
        <end position="306"/>
    </location>
</feature>
<dbReference type="GO" id="GO:0016020">
    <property type="term" value="C:membrane"/>
    <property type="evidence" value="ECO:0007669"/>
    <property type="project" value="UniProtKB-SubCell"/>
</dbReference>
<dbReference type="WBParaSite" id="nRc.2.0.1.t39548-RA">
    <property type="protein sequence ID" value="nRc.2.0.1.t39548-RA"/>
    <property type="gene ID" value="nRc.2.0.1.g39548"/>
</dbReference>
<protein>
    <submittedName>
        <fullName evidence="9">G-protein coupled receptors family 1 profile domain-containing protein</fullName>
    </submittedName>
</protein>
<dbReference type="InterPro" id="IPR017452">
    <property type="entry name" value="GPCR_Rhodpsn_7TM"/>
</dbReference>
<evidence type="ECO:0000256" key="2">
    <source>
        <dbReference type="ARBA" id="ARBA00022692"/>
    </source>
</evidence>
<sequence length="455" mass="51837">MIVCHWVDCPSELTIPINRSSRPQLINSPSNRILLAISLAETMTGMASLPWLLYFFTFGGYKDEYDNGLPAFWCRTFSYFSELVPTMFHAIALWSTVYLAVHRFFYIKQMTTCFWGCFDLSRTTLAISLICIFSCSVGVILIFGRWYTTALDEDGRRQCYMHLAVWFHRFNANYVYAVHYWLNVVLVYVVPCLLLVVFTALLILTIRKVNNRRKRLFGNKGNPQASANARTNRRALSNTTRMLIAVIVFVILTETPAALINMLHVLHMTFHILPDESYQTMNMALIVRNVFVLVTYPFKIAVYLSTSNEFRNTVKQLFLRNPDANDDPTAGGFSRRKNTTTGENGSTAATTCRISTRLATSGPAEKRSKEGEGKLPSQVAINGRDSCNRLPFFGSWKKVRIFGKRRSSKYVRKCTRWNSSEPENSTVLMGSDVGKNDQSNCMTSTIFCEVNDEHL</sequence>
<reference evidence="9" key="1">
    <citation type="submission" date="2022-11" db="UniProtKB">
        <authorList>
            <consortium name="WormBaseParasite"/>
        </authorList>
    </citation>
    <scope>IDENTIFICATION</scope>
</reference>
<dbReference type="AlphaFoldDB" id="A0A915KP89"/>
<comment type="subcellular location">
    <subcellularLocation>
        <location evidence="1">Membrane</location>
    </subcellularLocation>
</comment>
<evidence type="ECO:0000256" key="6">
    <source>
        <dbReference type="SAM" id="Phobius"/>
    </source>
</evidence>
<feature type="transmembrane region" description="Helical" evidence="6">
    <location>
        <begin position="125"/>
        <end position="147"/>
    </location>
</feature>
<dbReference type="GO" id="GO:0008528">
    <property type="term" value="F:G protein-coupled peptide receptor activity"/>
    <property type="evidence" value="ECO:0007669"/>
    <property type="project" value="InterPro"/>
</dbReference>
<evidence type="ECO:0000256" key="4">
    <source>
        <dbReference type="ARBA" id="ARBA00023136"/>
    </source>
</evidence>
<keyword evidence="3 6" id="KW-1133">Transmembrane helix</keyword>
<keyword evidence="2 6" id="KW-0812">Transmembrane</keyword>
<evidence type="ECO:0000256" key="3">
    <source>
        <dbReference type="ARBA" id="ARBA00022989"/>
    </source>
</evidence>
<feature type="compositionally biased region" description="Basic and acidic residues" evidence="5">
    <location>
        <begin position="364"/>
        <end position="373"/>
    </location>
</feature>
<feature type="compositionally biased region" description="Polar residues" evidence="5">
    <location>
        <begin position="339"/>
        <end position="359"/>
    </location>
</feature>
<dbReference type="PROSITE" id="PS50262">
    <property type="entry name" value="G_PROTEIN_RECEP_F1_2"/>
    <property type="match status" value="1"/>
</dbReference>
<dbReference type="PANTHER" id="PTHR47023">
    <property type="entry name" value="SEX PEPTIDE RECEPTOR"/>
    <property type="match status" value="1"/>
</dbReference>
<feature type="transmembrane region" description="Helical" evidence="6">
    <location>
        <begin position="33"/>
        <end position="56"/>
    </location>
</feature>
<keyword evidence="8" id="KW-1185">Reference proteome</keyword>
<organism evidence="8 9">
    <name type="scientific">Romanomermis culicivorax</name>
    <name type="common">Nematode worm</name>
    <dbReference type="NCBI Taxonomy" id="13658"/>
    <lineage>
        <taxon>Eukaryota</taxon>
        <taxon>Metazoa</taxon>
        <taxon>Ecdysozoa</taxon>
        <taxon>Nematoda</taxon>
        <taxon>Enoplea</taxon>
        <taxon>Dorylaimia</taxon>
        <taxon>Mermithida</taxon>
        <taxon>Mermithoidea</taxon>
        <taxon>Mermithidae</taxon>
        <taxon>Romanomermis</taxon>
    </lineage>
</organism>
<dbReference type="Pfam" id="PF10324">
    <property type="entry name" value="7TM_GPCR_Srw"/>
    <property type="match status" value="1"/>
</dbReference>
<dbReference type="Proteomes" id="UP000887565">
    <property type="component" value="Unplaced"/>
</dbReference>
<evidence type="ECO:0000256" key="1">
    <source>
        <dbReference type="ARBA" id="ARBA00004370"/>
    </source>
</evidence>
<accession>A0A915KP89</accession>
<evidence type="ECO:0000313" key="9">
    <source>
        <dbReference type="WBParaSite" id="nRc.2.0.1.t39548-RA"/>
    </source>
</evidence>
<dbReference type="PANTHER" id="PTHR47023:SF1">
    <property type="entry name" value="SEX PEPTIDE RECEPTOR"/>
    <property type="match status" value="1"/>
</dbReference>
<name>A0A915KP89_ROMCU</name>
<feature type="transmembrane region" description="Helical" evidence="6">
    <location>
        <begin position="180"/>
        <end position="206"/>
    </location>
</feature>
<dbReference type="InterPro" id="IPR019427">
    <property type="entry name" value="7TM_GPCR_serpentine_rcpt_Srw"/>
</dbReference>
<evidence type="ECO:0000313" key="8">
    <source>
        <dbReference type="Proteomes" id="UP000887565"/>
    </source>
</evidence>
<dbReference type="Gene3D" id="1.20.1070.10">
    <property type="entry name" value="Rhodopsin 7-helix transmembrane proteins"/>
    <property type="match status" value="1"/>
</dbReference>